<evidence type="ECO:0000259" key="3">
    <source>
        <dbReference type="Pfam" id="PF01557"/>
    </source>
</evidence>
<dbReference type="Gene3D" id="3.90.850.10">
    <property type="entry name" value="Fumarylacetoacetase-like, C-terminal domain"/>
    <property type="match status" value="1"/>
</dbReference>
<dbReference type="InterPro" id="IPR036663">
    <property type="entry name" value="Fumarylacetoacetase_C_sf"/>
</dbReference>
<evidence type="ECO:0000313" key="4">
    <source>
        <dbReference type="EMBL" id="AIK26922.1"/>
    </source>
</evidence>
<comment type="similarity">
    <text evidence="1">Belongs to the FAH family.</text>
</comment>
<sequence length="308" mass="32690">MATPAWTRLIRFVAKEDAQTYYGEPQQDGDLGLLYSNGERITARVVAAPWTSSPASTSSPRVLTVQTLLSPLAPTDVPAIRGMGLQYSGDPANPQDKPPVACLFFKASQALAGPGDDIVLPRLARDEKNDYEVELCVVLGKDAKDVDEKDAMSFVGGYCVVNDVSSRGLCAKGGQWGMGKSYDTWCPFGPCLVSPSALGADPHKLTITTHVNGKLAQKGNTADLVLKIPELIARLSHGTTLQAGSLILTGSPIALGRKAPGDAVEQSPFMKDGDEIRCFVEGCGTLINSVRDEAARPLPPAAQRKAKL</sequence>
<feature type="domain" description="Fumarylacetoacetase-like C-terminal" evidence="3">
    <location>
        <begin position="94"/>
        <end position="291"/>
    </location>
</feature>
<protein>
    <submittedName>
        <fullName evidence="4">Fumarylacetoacetate hydrolase</fullName>
        <ecNumber evidence="4">3.7.1.2</ecNumber>
    </submittedName>
</protein>
<dbReference type="EMBL" id="KJ826397">
    <property type="protein sequence ID" value="AIK26922.1"/>
    <property type="molecule type" value="mRNA"/>
</dbReference>
<dbReference type="AlphaFoldDB" id="A0A076VF18"/>
<dbReference type="SUPFAM" id="SSF56529">
    <property type="entry name" value="FAH"/>
    <property type="match status" value="1"/>
</dbReference>
<keyword evidence="2" id="KW-0479">Metal-binding</keyword>
<keyword evidence="4" id="KW-0378">Hydrolase</keyword>
<dbReference type="GO" id="GO:0004334">
    <property type="term" value="F:fumarylacetoacetase activity"/>
    <property type="evidence" value="ECO:0007669"/>
    <property type="project" value="UniProtKB-EC"/>
</dbReference>
<dbReference type="GO" id="GO:0046872">
    <property type="term" value="F:metal ion binding"/>
    <property type="evidence" value="ECO:0007669"/>
    <property type="project" value="UniProtKB-KW"/>
</dbReference>
<dbReference type="BRENDA" id="3.7.1.2">
    <property type="organism ID" value="13743"/>
</dbReference>
<dbReference type="EC" id="3.7.1.2" evidence="4"/>
<proteinExistence type="evidence at transcript level"/>
<dbReference type="PANTHER" id="PTHR11820">
    <property type="entry name" value="ACYLPYRUVASE"/>
    <property type="match status" value="1"/>
</dbReference>
<dbReference type="Pfam" id="PF01557">
    <property type="entry name" value="FAA_hydrolase"/>
    <property type="match status" value="1"/>
</dbReference>
<name>A0A076VF18_9BASI</name>
<dbReference type="PANTHER" id="PTHR11820:SF7">
    <property type="entry name" value="ACYLPYRUVASE FAHD1, MITOCHONDRIAL"/>
    <property type="match status" value="1"/>
</dbReference>
<reference evidence="4" key="1">
    <citation type="submission" date="2014-05" db="EMBL/GenBank/DDBJ databases">
        <title>Fumarylacetoacetate hydrolase derived from marine yeast Rhodosporidium diobovatum.</title>
        <authorList>
            <person name="Liu Y."/>
        </authorList>
    </citation>
    <scope>NUCLEOTIDE SEQUENCE</scope>
    <source>
        <strain evidence="4">MCCC 2A00023</strain>
    </source>
</reference>
<evidence type="ECO:0000256" key="1">
    <source>
        <dbReference type="ARBA" id="ARBA00010211"/>
    </source>
</evidence>
<dbReference type="InterPro" id="IPR011234">
    <property type="entry name" value="Fumarylacetoacetase-like_C"/>
</dbReference>
<evidence type="ECO:0000256" key="2">
    <source>
        <dbReference type="ARBA" id="ARBA00022723"/>
    </source>
</evidence>
<dbReference type="GO" id="GO:0018773">
    <property type="term" value="F:acetylpyruvate hydrolase activity"/>
    <property type="evidence" value="ECO:0007669"/>
    <property type="project" value="TreeGrafter"/>
</dbReference>
<organism evidence="4">
    <name type="scientific">Rhodotorula diobovata</name>
    <dbReference type="NCBI Taxonomy" id="5288"/>
    <lineage>
        <taxon>Eukaryota</taxon>
        <taxon>Fungi</taxon>
        <taxon>Dikarya</taxon>
        <taxon>Basidiomycota</taxon>
        <taxon>Pucciniomycotina</taxon>
        <taxon>Microbotryomycetes</taxon>
        <taxon>Sporidiobolales</taxon>
        <taxon>Sporidiobolaceae</taxon>
        <taxon>Rhodotorula</taxon>
    </lineage>
</organism>
<accession>A0A076VF18</accession>